<protein>
    <recommendedName>
        <fullName evidence="3">Alpha amylase, catalytic domain</fullName>
    </recommendedName>
</protein>
<dbReference type="Gene3D" id="3.20.20.80">
    <property type="entry name" value="Glycosidases"/>
    <property type="match status" value="1"/>
</dbReference>
<organism evidence="1 2">
    <name type="scientific">Maribacter litopenaei</name>
    <dbReference type="NCBI Taxonomy" id="2976127"/>
    <lineage>
        <taxon>Bacteria</taxon>
        <taxon>Pseudomonadati</taxon>
        <taxon>Bacteroidota</taxon>
        <taxon>Flavobacteriia</taxon>
        <taxon>Flavobacteriales</taxon>
        <taxon>Flavobacteriaceae</taxon>
        <taxon>Maribacter</taxon>
    </lineage>
</organism>
<keyword evidence="2" id="KW-1185">Reference proteome</keyword>
<accession>A0ABY5YCD0</accession>
<evidence type="ECO:0000313" key="2">
    <source>
        <dbReference type="Proteomes" id="UP001059209"/>
    </source>
</evidence>
<dbReference type="RefSeq" id="WP_260575330.1">
    <property type="nucleotide sequence ID" value="NZ_CP104205.1"/>
</dbReference>
<dbReference type="SUPFAM" id="SSF51445">
    <property type="entry name" value="(Trans)glycosidases"/>
    <property type="match status" value="1"/>
</dbReference>
<reference evidence="1" key="1">
    <citation type="submission" date="2022-09" db="EMBL/GenBank/DDBJ databases">
        <title>Maribacter litopenaei sp. nov., isolated from the intestinal tract of the Pacific White Shrimp, Litopenaeus vannamei.</title>
        <authorList>
            <person name="Kim S.Y."/>
            <person name="Hwang C.Y."/>
        </authorList>
    </citation>
    <scope>NUCLEOTIDE SEQUENCE</scope>
    <source>
        <strain evidence="1">HL-LV01</strain>
    </source>
</reference>
<dbReference type="InterPro" id="IPR017853">
    <property type="entry name" value="GH"/>
</dbReference>
<evidence type="ECO:0000313" key="1">
    <source>
        <dbReference type="EMBL" id="UWX56697.1"/>
    </source>
</evidence>
<name>A0ABY5YCD0_9FLAO</name>
<proteinExistence type="predicted"/>
<dbReference type="EMBL" id="CP104205">
    <property type="protein sequence ID" value="UWX56697.1"/>
    <property type="molecule type" value="Genomic_DNA"/>
</dbReference>
<dbReference type="InterPro" id="IPR045857">
    <property type="entry name" value="O16G_dom_2"/>
</dbReference>
<sequence>MEKWVMTVFNNYQWDLNYKNPEVFLEMLGNLLALANMGVDVIRFDALAFLWKKLGSFLKIYRKPMP</sequence>
<evidence type="ECO:0008006" key="3">
    <source>
        <dbReference type="Google" id="ProtNLM"/>
    </source>
</evidence>
<dbReference type="Proteomes" id="UP001059209">
    <property type="component" value="Chromosome"/>
</dbReference>
<dbReference type="Gene3D" id="3.90.400.10">
    <property type="entry name" value="Oligo-1,6-glucosidase, Domain 2"/>
    <property type="match status" value="1"/>
</dbReference>
<gene>
    <name evidence="1" type="ORF">NYZ99_18850</name>
</gene>